<evidence type="ECO:0000313" key="1">
    <source>
        <dbReference type="EMBL" id="NIK88720.1"/>
    </source>
</evidence>
<accession>A0A846N0L7</accession>
<keyword evidence="2" id="KW-1185">Reference proteome</keyword>
<comment type="caution">
    <text evidence="1">The sequence shown here is derived from an EMBL/GenBank/DDBJ whole genome shotgun (WGS) entry which is preliminary data.</text>
</comment>
<dbReference type="Proteomes" id="UP000570514">
    <property type="component" value="Unassembled WGS sequence"/>
</dbReference>
<dbReference type="RefSeq" id="WP_167082870.1">
    <property type="nucleotide sequence ID" value="NZ_BAAADC010000001.1"/>
</dbReference>
<protein>
    <submittedName>
        <fullName evidence="1">Uncharacterized protein</fullName>
    </submittedName>
</protein>
<dbReference type="AlphaFoldDB" id="A0A846N0L7"/>
<sequence length="83" mass="8993">MRELVFCARLKDGREICVAPLSKQTFEDNKAYALGDDCGYFIYEIDSASPSSGIEILGKAISYDAAVRLVDIFAAHTAITASV</sequence>
<dbReference type="EMBL" id="JAASRM010000001">
    <property type="protein sequence ID" value="NIK88720.1"/>
    <property type="molecule type" value="Genomic_DNA"/>
</dbReference>
<name>A0A846N0L7_9PROT</name>
<proteinExistence type="predicted"/>
<evidence type="ECO:0000313" key="2">
    <source>
        <dbReference type="Proteomes" id="UP000570514"/>
    </source>
</evidence>
<organism evidence="1 2">
    <name type="scientific">Rhizomicrobium palustre</name>
    <dbReference type="NCBI Taxonomy" id="189966"/>
    <lineage>
        <taxon>Bacteria</taxon>
        <taxon>Pseudomonadati</taxon>
        <taxon>Pseudomonadota</taxon>
        <taxon>Alphaproteobacteria</taxon>
        <taxon>Micropepsales</taxon>
        <taxon>Micropepsaceae</taxon>
        <taxon>Rhizomicrobium</taxon>
    </lineage>
</organism>
<gene>
    <name evidence="1" type="ORF">FHS83_002038</name>
</gene>
<reference evidence="1 2" key="1">
    <citation type="submission" date="2020-03" db="EMBL/GenBank/DDBJ databases">
        <title>Genomic Encyclopedia of Type Strains, Phase IV (KMG-IV): sequencing the most valuable type-strain genomes for metagenomic binning, comparative biology and taxonomic classification.</title>
        <authorList>
            <person name="Goeker M."/>
        </authorList>
    </citation>
    <scope>NUCLEOTIDE SEQUENCE [LARGE SCALE GENOMIC DNA]</scope>
    <source>
        <strain evidence="1 2">DSM 19867</strain>
    </source>
</reference>